<protein>
    <recommendedName>
        <fullName evidence="4">Transporter</fullName>
    </recommendedName>
</protein>
<keyword evidence="1" id="KW-0732">Signal</keyword>
<dbReference type="Proteomes" id="UP000093104">
    <property type="component" value="Unassembled WGS sequence"/>
</dbReference>
<dbReference type="EMBL" id="LGSI01000071">
    <property type="protein sequence ID" value="OCR22055.1"/>
    <property type="molecule type" value="Genomic_DNA"/>
</dbReference>
<dbReference type="AlphaFoldDB" id="A0A1C7Z1N1"/>
<gene>
    <name evidence="2" type="ORF">AFK24_26810</name>
</gene>
<evidence type="ECO:0000313" key="2">
    <source>
        <dbReference type="EMBL" id="OCR22055.1"/>
    </source>
</evidence>
<dbReference type="Pfam" id="PF13557">
    <property type="entry name" value="Phenol_MetA_deg"/>
    <property type="match status" value="1"/>
</dbReference>
<evidence type="ECO:0000313" key="3">
    <source>
        <dbReference type="Proteomes" id="UP000093104"/>
    </source>
</evidence>
<dbReference type="InterPro" id="IPR025737">
    <property type="entry name" value="FApF"/>
</dbReference>
<comment type="caution">
    <text evidence="2">The sequence shown here is derived from an EMBL/GenBank/DDBJ whole genome shotgun (WGS) entry which is preliminary data.</text>
</comment>
<name>A0A1C7Z1N1_PSESX</name>
<dbReference type="PROSITE" id="PS51257">
    <property type="entry name" value="PROKAR_LIPOPROTEIN"/>
    <property type="match status" value="1"/>
</dbReference>
<organism evidence="2 3">
    <name type="scientific">Pseudomonas syringae</name>
    <dbReference type="NCBI Taxonomy" id="317"/>
    <lineage>
        <taxon>Bacteria</taxon>
        <taxon>Pseudomonadati</taxon>
        <taxon>Pseudomonadota</taxon>
        <taxon>Gammaproteobacteria</taxon>
        <taxon>Pseudomonadales</taxon>
        <taxon>Pseudomonadaceae</taxon>
        <taxon>Pseudomonas</taxon>
    </lineage>
</organism>
<evidence type="ECO:0008006" key="4">
    <source>
        <dbReference type="Google" id="ProtNLM"/>
    </source>
</evidence>
<reference evidence="2 3" key="1">
    <citation type="submission" date="2015-07" db="EMBL/GenBank/DDBJ databases">
        <title>Draft genome sequence of a diazotrophic, plant growth-promoting rhizobacterium of the Pseudomonas syringae complex.</title>
        <authorList>
            <person name="Patten C.L."/>
            <person name="Jeong H."/>
        </authorList>
    </citation>
    <scope>NUCLEOTIDE SEQUENCE [LARGE SCALE GENOMIC DNA]</scope>
    <source>
        <strain evidence="2 3">GR12-2</strain>
    </source>
</reference>
<feature type="chain" id="PRO_5008892014" description="Transporter" evidence="1">
    <location>
        <begin position="28"/>
        <end position="294"/>
    </location>
</feature>
<sequence>MKSIRNPLAHAGALACLATLVPATCMALDVDGGDYNPLLPGSNIALLYYQHGYSHSAYGHGNNVGGGTHLTQDIGILRMIHFMEIGGLTIDPQFLLPFGHVNGKQAGSDLGTGNGVGDLILANTVWLVNRPASGTFFGVTPMVTLPIGSYDKDDPLNIGENRYKYTLQLGFSQRLVDKVTLDLVFDGTHFGDNDRYGSTGATLSQRTLYQGQTILRYNLTPSLDLRTSYSHEWGGEQFVDGMSQGRSGINKYTIGAAYMLPSKTQLILGWGRDTSVDNGFKIQSQLNLRIAQFF</sequence>
<accession>A0A1C7Z1N1</accession>
<feature type="signal peptide" evidence="1">
    <location>
        <begin position="1"/>
        <end position="27"/>
    </location>
</feature>
<dbReference type="OrthoDB" id="191143at2"/>
<proteinExistence type="predicted"/>
<evidence type="ECO:0000256" key="1">
    <source>
        <dbReference type="SAM" id="SignalP"/>
    </source>
</evidence>